<sequence>MKRISILMFAAGAMLFASCQKDDETTDPMVTTIQEDDLATNYYDDVDNEADEVTMEAPTRSLASSEMDIVADNGRTVTTIVNADNSITKTITFTNWTNPKGNQNIVKNGKIIINVVGRPIEDVFMRTITFENFTINGNRIEGTKMITKTAANQFTATCDNGKITFTDGKTYTRTFTRTRTWVDGFDTPYNVWDDVFEVTGGATGINRNGYVYTHTIMNPLRVERACRFIVSGTVEMLVNEKTVILDYGSGTCDNLATITYNGKTTEIKLRGGK</sequence>
<dbReference type="RefSeq" id="WP_092437298.1">
    <property type="nucleotide sequence ID" value="NZ_FMYP01000019.1"/>
</dbReference>
<keyword evidence="3" id="KW-1185">Reference proteome</keyword>
<accession>A0A1G6JC10</accession>
<feature type="signal peptide" evidence="1">
    <location>
        <begin position="1"/>
        <end position="19"/>
    </location>
</feature>
<evidence type="ECO:0000256" key="1">
    <source>
        <dbReference type="SAM" id="SignalP"/>
    </source>
</evidence>
<dbReference type="PROSITE" id="PS51257">
    <property type="entry name" value="PROKAR_LIPOPROTEIN"/>
    <property type="match status" value="1"/>
</dbReference>
<keyword evidence="1" id="KW-0732">Signal</keyword>
<evidence type="ECO:0000313" key="3">
    <source>
        <dbReference type="Proteomes" id="UP000199452"/>
    </source>
</evidence>
<organism evidence="2 3">
    <name type="scientific">Williamwhitmania taraxaci</name>
    <dbReference type="NCBI Taxonomy" id="1640674"/>
    <lineage>
        <taxon>Bacteria</taxon>
        <taxon>Pseudomonadati</taxon>
        <taxon>Bacteroidota</taxon>
        <taxon>Bacteroidia</taxon>
        <taxon>Bacteroidales</taxon>
        <taxon>Williamwhitmaniaceae</taxon>
        <taxon>Williamwhitmania</taxon>
    </lineage>
</organism>
<dbReference type="Proteomes" id="UP000199452">
    <property type="component" value="Unassembled WGS sequence"/>
</dbReference>
<gene>
    <name evidence="2" type="ORF">SAMN05216323_101941</name>
</gene>
<dbReference type="EMBL" id="FMYP01000019">
    <property type="protein sequence ID" value="SDC16281.1"/>
    <property type="molecule type" value="Genomic_DNA"/>
</dbReference>
<name>A0A1G6JC10_9BACT</name>
<dbReference type="AlphaFoldDB" id="A0A1G6JC10"/>
<dbReference type="STRING" id="1640674.SAMN05216323_101941"/>
<evidence type="ECO:0000313" key="2">
    <source>
        <dbReference type="EMBL" id="SDC16281.1"/>
    </source>
</evidence>
<proteinExistence type="predicted"/>
<protein>
    <submittedName>
        <fullName evidence="2">Uncharacterized protein</fullName>
    </submittedName>
</protein>
<feature type="chain" id="PRO_5011597031" evidence="1">
    <location>
        <begin position="20"/>
        <end position="273"/>
    </location>
</feature>
<reference evidence="2 3" key="1">
    <citation type="submission" date="2016-09" db="EMBL/GenBank/DDBJ databases">
        <authorList>
            <person name="Capua I."/>
            <person name="De Benedictis P."/>
            <person name="Joannis T."/>
            <person name="Lombin L.H."/>
            <person name="Cattoli G."/>
        </authorList>
    </citation>
    <scope>NUCLEOTIDE SEQUENCE [LARGE SCALE GENOMIC DNA]</scope>
    <source>
        <strain evidence="2 3">A7P-90m</strain>
    </source>
</reference>
<dbReference type="OrthoDB" id="1114031at2"/>